<dbReference type="CDD" id="cd17719">
    <property type="entry name" value="BRCT_Rev1"/>
    <property type="match status" value="1"/>
</dbReference>
<keyword evidence="15" id="KW-1133">Transmembrane helix</keyword>
<dbReference type="PROSITE" id="PS50172">
    <property type="entry name" value="BRCT"/>
    <property type="match status" value="1"/>
</dbReference>
<comment type="cofactor">
    <cofactor evidence="13">
        <name>Mg(2+)</name>
        <dbReference type="ChEBI" id="CHEBI:18420"/>
    </cofactor>
    <text evidence="13">Binds 2 magnesium ions.</text>
</comment>
<dbReference type="EMBL" id="PYDT01000008">
    <property type="protein sequence ID" value="THU53942.1"/>
    <property type="molecule type" value="Genomic_DNA"/>
</dbReference>
<protein>
    <recommendedName>
        <fullName evidence="3">DNA repair protein REV1</fullName>
    </recommendedName>
</protein>
<dbReference type="NCBIfam" id="NF002677">
    <property type="entry name" value="PRK02406.1"/>
    <property type="match status" value="1"/>
</dbReference>
<name>A0A4S8J0W0_MUSBA</name>
<accession>A0A4S8J0W0</accession>
<evidence type="ECO:0000256" key="10">
    <source>
        <dbReference type="ARBA" id="ARBA00023125"/>
    </source>
</evidence>
<evidence type="ECO:0000313" key="19">
    <source>
        <dbReference type="Proteomes" id="UP000317650"/>
    </source>
</evidence>
<dbReference type="PIRSF" id="PIRSF036573">
    <property type="entry name" value="REV1"/>
    <property type="match status" value="1"/>
</dbReference>
<dbReference type="InterPro" id="IPR043128">
    <property type="entry name" value="Rev_trsase/Diguanyl_cyclase"/>
</dbReference>
<evidence type="ECO:0000256" key="15">
    <source>
        <dbReference type="SAM" id="Phobius"/>
    </source>
</evidence>
<dbReference type="FunFam" id="3.30.1490.100:FF:000001">
    <property type="entry name" value="DNA repair protein REV1"/>
    <property type="match status" value="1"/>
</dbReference>
<dbReference type="SMART" id="SM00292">
    <property type="entry name" value="BRCT"/>
    <property type="match status" value="1"/>
</dbReference>
<keyword evidence="7 13" id="KW-0479">Metal-binding</keyword>
<evidence type="ECO:0000256" key="3">
    <source>
        <dbReference type="ARBA" id="ARBA00020399"/>
    </source>
</evidence>
<dbReference type="Gene3D" id="6.10.250.1490">
    <property type="match status" value="1"/>
</dbReference>
<evidence type="ECO:0000256" key="14">
    <source>
        <dbReference type="SAM" id="MobiDB-lite"/>
    </source>
</evidence>
<dbReference type="InterPro" id="IPR043502">
    <property type="entry name" value="DNA/RNA_pol_sf"/>
</dbReference>
<dbReference type="InterPro" id="IPR036420">
    <property type="entry name" value="BRCT_dom_sf"/>
</dbReference>
<dbReference type="GO" id="GO:0003684">
    <property type="term" value="F:damaged DNA binding"/>
    <property type="evidence" value="ECO:0007669"/>
    <property type="project" value="InterPro"/>
</dbReference>
<dbReference type="Gene3D" id="3.40.50.10190">
    <property type="entry name" value="BRCT domain"/>
    <property type="match status" value="1"/>
</dbReference>
<keyword evidence="11" id="KW-0234">DNA repair</keyword>
<reference evidence="18 19" key="1">
    <citation type="journal article" date="2019" name="Nat. Plants">
        <title>Genome sequencing of Musa balbisiana reveals subgenome evolution and function divergence in polyploid bananas.</title>
        <authorList>
            <person name="Yao X."/>
        </authorList>
    </citation>
    <scope>NUCLEOTIDE SEQUENCE [LARGE SCALE GENOMIC DNA]</scope>
    <source>
        <strain evidence="19">cv. DH-PKW</strain>
        <tissue evidence="18">Leaves</tissue>
    </source>
</reference>
<dbReference type="InterPro" id="IPR053848">
    <property type="entry name" value="IMS_HHH_1"/>
</dbReference>
<dbReference type="Pfam" id="PF21999">
    <property type="entry name" value="IMS_HHH_1"/>
    <property type="match status" value="1"/>
</dbReference>
<keyword evidence="15" id="KW-0812">Transmembrane</keyword>
<dbReference type="GO" id="GO:0046872">
    <property type="term" value="F:metal ion binding"/>
    <property type="evidence" value="ECO:0007669"/>
    <property type="project" value="UniProtKB-KW"/>
</dbReference>
<evidence type="ECO:0000256" key="9">
    <source>
        <dbReference type="ARBA" id="ARBA00022842"/>
    </source>
</evidence>
<dbReference type="InterPro" id="IPR012112">
    <property type="entry name" value="REV1"/>
</dbReference>
<keyword evidence="4" id="KW-0237">DNA synthesis</keyword>
<dbReference type="Proteomes" id="UP000317650">
    <property type="component" value="Chromosome 10"/>
</dbReference>
<feature type="transmembrane region" description="Helical" evidence="15">
    <location>
        <begin position="152"/>
        <end position="176"/>
    </location>
</feature>
<feature type="binding site" evidence="13">
    <location>
        <position position="467"/>
    </location>
    <ligand>
        <name>Mg(2+)</name>
        <dbReference type="ChEBI" id="CHEBI:18420"/>
        <label>1</label>
    </ligand>
</feature>
<dbReference type="InterPro" id="IPR017961">
    <property type="entry name" value="DNA_pol_Y-fam_little_finger"/>
</dbReference>
<dbReference type="GO" id="GO:0006281">
    <property type="term" value="P:DNA repair"/>
    <property type="evidence" value="ECO:0007669"/>
    <property type="project" value="UniProtKB-KW"/>
</dbReference>
<evidence type="ECO:0000256" key="1">
    <source>
        <dbReference type="ARBA" id="ARBA00004123"/>
    </source>
</evidence>
<dbReference type="SUPFAM" id="SSF56672">
    <property type="entry name" value="DNA/RNA polymerases"/>
    <property type="match status" value="1"/>
</dbReference>
<evidence type="ECO:0000259" key="17">
    <source>
        <dbReference type="PROSITE" id="PS50173"/>
    </source>
</evidence>
<feature type="binding site" evidence="13">
    <location>
        <position position="468"/>
    </location>
    <ligand>
        <name>Mg(2+)</name>
        <dbReference type="ChEBI" id="CHEBI:18420"/>
        <label>1</label>
    </ligand>
</feature>
<comment type="similarity">
    <text evidence="2">Belongs to the DNA polymerase type-Y family.</text>
</comment>
<dbReference type="GO" id="GO:0042276">
    <property type="term" value="P:error-prone translesion synthesis"/>
    <property type="evidence" value="ECO:0007669"/>
    <property type="project" value="InterPro"/>
</dbReference>
<comment type="caution">
    <text evidence="18">The sequence shown here is derived from an EMBL/GenBank/DDBJ whole genome shotgun (WGS) entry which is preliminary data.</text>
</comment>
<dbReference type="AlphaFoldDB" id="A0A4S8J0W0"/>
<organism evidence="18 19">
    <name type="scientific">Musa balbisiana</name>
    <name type="common">Banana</name>
    <dbReference type="NCBI Taxonomy" id="52838"/>
    <lineage>
        <taxon>Eukaryota</taxon>
        <taxon>Viridiplantae</taxon>
        <taxon>Streptophyta</taxon>
        <taxon>Embryophyta</taxon>
        <taxon>Tracheophyta</taxon>
        <taxon>Spermatophyta</taxon>
        <taxon>Magnoliopsida</taxon>
        <taxon>Liliopsida</taxon>
        <taxon>Zingiberales</taxon>
        <taxon>Musaceae</taxon>
        <taxon>Musa</taxon>
    </lineage>
</organism>
<dbReference type="FunFam" id="3.30.70.270:FF:000019">
    <property type="entry name" value="DNA repair protein REV1"/>
    <property type="match status" value="1"/>
</dbReference>
<dbReference type="Gene3D" id="1.10.150.20">
    <property type="entry name" value="5' to 3' exonuclease, C-terminal subdomain"/>
    <property type="match status" value="1"/>
</dbReference>
<dbReference type="Gene3D" id="3.30.1490.100">
    <property type="entry name" value="DNA polymerase, Y-family, little finger domain"/>
    <property type="match status" value="1"/>
</dbReference>
<dbReference type="Pfam" id="PF11799">
    <property type="entry name" value="IMS_C"/>
    <property type="match status" value="1"/>
</dbReference>
<evidence type="ECO:0000256" key="8">
    <source>
        <dbReference type="ARBA" id="ARBA00022763"/>
    </source>
</evidence>
<evidence type="ECO:0000256" key="12">
    <source>
        <dbReference type="ARBA" id="ARBA00023242"/>
    </source>
</evidence>
<evidence type="ECO:0000313" key="18">
    <source>
        <dbReference type="EMBL" id="THU53942.1"/>
    </source>
</evidence>
<dbReference type="GO" id="GO:0070987">
    <property type="term" value="P:error-free translesion synthesis"/>
    <property type="evidence" value="ECO:0007669"/>
    <property type="project" value="TreeGrafter"/>
</dbReference>
<keyword evidence="12" id="KW-0539">Nucleus</keyword>
<dbReference type="GO" id="GO:0017125">
    <property type="term" value="F:deoxycytidyl transferase activity"/>
    <property type="evidence" value="ECO:0007669"/>
    <property type="project" value="TreeGrafter"/>
</dbReference>
<proteinExistence type="inferred from homology"/>
<dbReference type="STRING" id="52838.A0A4S8J0W0"/>
<dbReference type="Gene3D" id="3.40.1170.60">
    <property type="match status" value="1"/>
</dbReference>
<dbReference type="GO" id="GO:0005634">
    <property type="term" value="C:nucleus"/>
    <property type="evidence" value="ECO:0007669"/>
    <property type="project" value="UniProtKB-SubCell"/>
</dbReference>
<keyword evidence="6" id="KW-0548">Nucleotidyltransferase</keyword>
<gene>
    <name evidence="18" type="ORF">C4D60_Mb10t19720</name>
</gene>
<keyword evidence="10" id="KW-0238">DNA-binding</keyword>
<feature type="compositionally biased region" description="Low complexity" evidence="14">
    <location>
        <begin position="1"/>
        <end position="24"/>
    </location>
</feature>
<feature type="domain" description="BRCT" evidence="16">
    <location>
        <begin position="88"/>
        <end position="208"/>
    </location>
</feature>
<sequence>MNSRSSSRAASNAAAFTSSSASSGDSRKRSRNPPTTNPQRPLRSKAKSPFADFRSYMVEKNRKLRAQFQADATTSSLGAGSSRADSGDDKGIFHGVSIFVDGFTIPSSQELRGYMLKHGGRFENYFSKHTVTHIICSNLPDSKMRNLRCEQVFLVNFASSVLICSLLSIVFGLFWLRAFSHGLPVVRPQWVLDCLAANRLLNFCSYFQLIMWGMPMKLVLPPEGQCFRCDGPSGQASEELECMKVEKLFGEINANPESTDLEVKFSVPPASGAIPTPLSMINKSYMGHQKIHESLDSSVNCIGASNQGHSTLTDPNFVENYFKSSRLHFIGTWRNRYRKRFSNLLTGYKSSNEKTNCCVTKQKASIIHVDMDCFFVSVIIRNFPDLVDKPVAVCHSNNPRGTAEISSANYVARNYGVKAGTFVRDAKACCPHLVILPYDFEAYEEVAEQFYSILHKHCSKVQALSCDEAFLDVTVCDDDPEEIASMIRKEIEDTTRCTASAGIAGNLLLAYLATRSAKPNGQRFIPSEKVEDYLKDLPVMALPGIGYATYEKLKSRQIQTCGQMYMISKEALQKDFGIRIGDMLWNYCRGIDNRTVEVVQERKSVGAEVNWGIRFNNLTDCHHFLVNLCKEVSLRLQGCGLQGRAITLKVKKRKKGAAEPLKFMGCGDCESVSRSITVPVATDNVVALQRIAKQIFASFHVECDYEYSHIDVKEVRGIGLHITKLESSDISRKVQLAFMCLTSDQDGDCLKPEGVAKSTLKF</sequence>
<keyword evidence="15" id="KW-0472">Membrane</keyword>
<dbReference type="CDD" id="cd01701">
    <property type="entry name" value="PolY_Rev1"/>
    <property type="match status" value="1"/>
</dbReference>
<evidence type="ECO:0000256" key="5">
    <source>
        <dbReference type="ARBA" id="ARBA00022679"/>
    </source>
</evidence>
<evidence type="ECO:0000259" key="16">
    <source>
        <dbReference type="PROSITE" id="PS50172"/>
    </source>
</evidence>
<dbReference type="FunFam" id="3.40.1170.60:FF:000004">
    <property type="entry name" value="DNA repair protein REV1"/>
    <property type="match status" value="1"/>
</dbReference>
<keyword evidence="8" id="KW-0227">DNA damage</keyword>
<feature type="binding site" evidence="13">
    <location>
        <position position="370"/>
    </location>
    <ligand>
        <name>Mg(2+)</name>
        <dbReference type="ChEBI" id="CHEBI:18420"/>
        <label>1</label>
    </ligand>
</feature>
<evidence type="ECO:0000256" key="13">
    <source>
        <dbReference type="PIRSR" id="PIRSR036573-2"/>
    </source>
</evidence>
<dbReference type="PANTHER" id="PTHR45990:SF1">
    <property type="entry name" value="DNA REPAIR PROTEIN REV1"/>
    <property type="match status" value="1"/>
</dbReference>
<dbReference type="Gene3D" id="3.30.70.270">
    <property type="match status" value="1"/>
</dbReference>
<dbReference type="GO" id="GO:0003887">
    <property type="term" value="F:DNA-directed DNA polymerase activity"/>
    <property type="evidence" value="ECO:0007669"/>
    <property type="project" value="InterPro"/>
</dbReference>
<evidence type="ECO:0000256" key="2">
    <source>
        <dbReference type="ARBA" id="ARBA00010945"/>
    </source>
</evidence>
<dbReference type="PROSITE" id="PS50173">
    <property type="entry name" value="UMUC"/>
    <property type="match status" value="1"/>
</dbReference>
<keyword evidence="19" id="KW-1185">Reference proteome</keyword>
<comment type="subcellular location">
    <subcellularLocation>
        <location evidence="1">Nucleus</location>
    </subcellularLocation>
</comment>
<evidence type="ECO:0000256" key="4">
    <source>
        <dbReference type="ARBA" id="ARBA00022634"/>
    </source>
</evidence>
<evidence type="ECO:0000256" key="7">
    <source>
        <dbReference type="ARBA" id="ARBA00022723"/>
    </source>
</evidence>
<dbReference type="Pfam" id="PF00817">
    <property type="entry name" value="IMS"/>
    <property type="match status" value="1"/>
</dbReference>
<keyword evidence="5" id="KW-0808">Transferase</keyword>
<dbReference type="InterPro" id="IPR036775">
    <property type="entry name" value="DNA_pol_Y-fam_lit_finger_sf"/>
</dbReference>
<dbReference type="Pfam" id="PF00533">
    <property type="entry name" value="BRCT"/>
    <property type="match status" value="1"/>
</dbReference>
<dbReference type="PANTHER" id="PTHR45990">
    <property type="entry name" value="DNA REPAIR PROTEIN REV1"/>
    <property type="match status" value="1"/>
</dbReference>
<evidence type="ECO:0000256" key="6">
    <source>
        <dbReference type="ARBA" id="ARBA00022695"/>
    </source>
</evidence>
<evidence type="ECO:0000256" key="11">
    <source>
        <dbReference type="ARBA" id="ARBA00023204"/>
    </source>
</evidence>
<dbReference type="InterPro" id="IPR001126">
    <property type="entry name" value="UmuC"/>
</dbReference>
<dbReference type="SUPFAM" id="SSF100879">
    <property type="entry name" value="Lesion bypass DNA polymerase (Y-family), little finger domain"/>
    <property type="match status" value="1"/>
</dbReference>
<dbReference type="InterPro" id="IPR001357">
    <property type="entry name" value="BRCT_dom"/>
</dbReference>
<dbReference type="SUPFAM" id="SSF52113">
    <property type="entry name" value="BRCT domain"/>
    <property type="match status" value="1"/>
</dbReference>
<keyword evidence="9 13" id="KW-0460">Magnesium</keyword>
<feature type="region of interest" description="Disordered" evidence="14">
    <location>
        <begin position="1"/>
        <end position="48"/>
    </location>
</feature>
<feature type="domain" description="UmuC" evidence="17">
    <location>
        <begin position="366"/>
        <end position="546"/>
    </location>
</feature>